<comment type="caution">
    <text evidence="1">The sequence shown here is derived from an EMBL/GenBank/DDBJ whole genome shotgun (WGS) entry which is preliminary data.</text>
</comment>
<evidence type="ECO:0008006" key="3">
    <source>
        <dbReference type="Google" id="ProtNLM"/>
    </source>
</evidence>
<evidence type="ECO:0000313" key="2">
    <source>
        <dbReference type="Proteomes" id="UP000276232"/>
    </source>
</evidence>
<gene>
    <name evidence="1" type="ORF">EDC03_0364</name>
</gene>
<dbReference type="AlphaFoldDB" id="A0A3N1HTA6"/>
<protein>
    <recommendedName>
        <fullName evidence="3">Peroxide stress protein YaaA</fullName>
    </recommendedName>
</protein>
<dbReference type="PANTHER" id="PTHR30283:SF4">
    <property type="entry name" value="PEROXIDE STRESS RESISTANCE PROTEIN YAAA"/>
    <property type="match status" value="1"/>
</dbReference>
<dbReference type="RefSeq" id="WP_123378467.1">
    <property type="nucleotide sequence ID" value="NZ_RJKN01000001.1"/>
</dbReference>
<dbReference type="InterPro" id="IPR005583">
    <property type="entry name" value="YaaA"/>
</dbReference>
<accession>A0A3N1HTA6</accession>
<sequence>MLVLLPPSQGKAPAEQGDPVDLAALSWPSLTATRRRVLVAASRLARTRAGREALGAGSEQLRPEAERTTRWRTEPARPAAELYTGVLFDALDLPSLDDAATARAHERVVVASAAWGAVRLPDRVPGYRLSMGVPLPDLPRLATLWRDPLRAALDPVAEHGLVVDGRSADYAAAWTPRGDAAARTVSVRVLREVDGRRSVVSHMAKHTRGLVARALAVEPAEPTTPEDLRDLLAAALPPLVRDATAVSVRGAEGVAVELGEPARDGRRVLDVVLR</sequence>
<dbReference type="EMBL" id="RJKN01000001">
    <property type="protein sequence ID" value="ROP45758.1"/>
    <property type="molecule type" value="Genomic_DNA"/>
</dbReference>
<dbReference type="GO" id="GO:0005829">
    <property type="term" value="C:cytosol"/>
    <property type="evidence" value="ECO:0007669"/>
    <property type="project" value="TreeGrafter"/>
</dbReference>
<name>A0A3N1HTA6_9ACTN</name>
<dbReference type="OrthoDB" id="3210767at2"/>
<reference evidence="1 2" key="1">
    <citation type="journal article" date="2015" name="Stand. Genomic Sci.">
        <title>Genomic Encyclopedia of Bacterial and Archaeal Type Strains, Phase III: the genomes of soil and plant-associated and newly described type strains.</title>
        <authorList>
            <person name="Whitman W.B."/>
            <person name="Woyke T."/>
            <person name="Klenk H.P."/>
            <person name="Zhou Y."/>
            <person name="Lilburn T.G."/>
            <person name="Beck B.J."/>
            <person name="De Vos P."/>
            <person name="Vandamme P."/>
            <person name="Eisen J.A."/>
            <person name="Garrity G."/>
            <person name="Hugenholtz P."/>
            <person name="Kyrpides N.C."/>
        </authorList>
    </citation>
    <scope>NUCLEOTIDE SEQUENCE [LARGE SCALE GENOMIC DNA]</scope>
    <source>
        <strain evidence="1 2">CECT 7306</strain>
    </source>
</reference>
<organism evidence="1 2">
    <name type="scientific">Pseudokineococcus lusitanus</name>
    <dbReference type="NCBI Taxonomy" id="763993"/>
    <lineage>
        <taxon>Bacteria</taxon>
        <taxon>Bacillati</taxon>
        <taxon>Actinomycetota</taxon>
        <taxon>Actinomycetes</taxon>
        <taxon>Kineosporiales</taxon>
        <taxon>Kineosporiaceae</taxon>
        <taxon>Pseudokineococcus</taxon>
    </lineage>
</organism>
<proteinExistence type="predicted"/>
<dbReference type="Proteomes" id="UP000276232">
    <property type="component" value="Unassembled WGS sequence"/>
</dbReference>
<dbReference type="InParanoid" id="A0A3N1HTA6"/>
<dbReference type="PANTHER" id="PTHR30283">
    <property type="entry name" value="PEROXIDE STRESS RESPONSE PROTEIN YAAA"/>
    <property type="match status" value="1"/>
</dbReference>
<keyword evidence="2" id="KW-1185">Reference proteome</keyword>
<dbReference type="GO" id="GO:0033194">
    <property type="term" value="P:response to hydroperoxide"/>
    <property type="evidence" value="ECO:0007669"/>
    <property type="project" value="TreeGrafter"/>
</dbReference>
<dbReference type="Pfam" id="PF03883">
    <property type="entry name" value="H2O2_YaaD"/>
    <property type="match status" value="1"/>
</dbReference>
<evidence type="ECO:0000313" key="1">
    <source>
        <dbReference type="EMBL" id="ROP45758.1"/>
    </source>
</evidence>